<keyword evidence="3" id="KW-0032">Aminotransferase</keyword>
<dbReference type="AlphaFoldDB" id="A0AAU3HUC0"/>
<dbReference type="InterPro" id="IPR051446">
    <property type="entry name" value="HTH_trans_reg/aminotransferase"/>
</dbReference>
<evidence type="ECO:0000259" key="2">
    <source>
        <dbReference type="Pfam" id="PF00155"/>
    </source>
</evidence>
<dbReference type="GO" id="GO:0008483">
    <property type="term" value="F:transaminase activity"/>
    <property type="evidence" value="ECO:0007669"/>
    <property type="project" value="UniProtKB-KW"/>
</dbReference>
<dbReference type="InterPro" id="IPR004839">
    <property type="entry name" value="Aminotransferase_I/II_large"/>
</dbReference>
<accession>A0AAU3HUC0</accession>
<dbReference type="InterPro" id="IPR015421">
    <property type="entry name" value="PyrdxlP-dep_Trfase_major"/>
</dbReference>
<feature type="domain" description="Aminotransferase class I/classII large" evidence="2">
    <location>
        <begin position="84"/>
        <end position="298"/>
    </location>
</feature>
<gene>
    <name evidence="3" type="ORF">OG699_08480</name>
</gene>
<evidence type="ECO:0000256" key="1">
    <source>
        <dbReference type="SAM" id="MobiDB-lite"/>
    </source>
</evidence>
<reference evidence="3" key="1">
    <citation type="submission" date="2022-10" db="EMBL/GenBank/DDBJ databases">
        <title>The complete genomes of actinobacterial strains from the NBC collection.</title>
        <authorList>
            <person name="Joergensen T.S."/>
            <person name="Alvarez Arevalo M."/>
            <person name="Sterndorff E.B."/>
            <person name="Faurdal D."/>
            <person name="Vuksanovic O."/>
            <person name="Mourched A.-S."/>
            <person name="Charusanti P."/>
            <person name="Shaw S."/>
            <person name="Blin K."/>
            <person name="Weber T."/>
        </authorList>
    </citation>
    <scope>NUCLEOTIDE SEQUENCE</scope>
    <source>
        <strain evidence="3">NBC_01393</strain>
    </source>
</reference>
<dbReference type="GO" id="GO:0030170">
    <property type="term" value="F:pyridoxal phosphate binding"/>
    <property type="evidence" value="ECO:0007669"/>
    <property type="project" value="InterPro"/>
</dbReference>
<dbReference type="InterPro" id="IPR015424">
    <property type="entry name" value="PyrdxlP-dep_Trfase"/>
</dbReference>
<sequence length="320" mass="34619">MATPQLVRDLIQMLLITARISRVATQHYGGPSRGQGSEHTEHRLDRGDPAPHLRLETILLPLSIQDPDQSQAKALRPATPDGPDLDGLEKLCATRPVRAIHTMPTLHNPLGRVMPATDRTRLVKIARQHGALIIEDTSYACLVEDPPPPLAATAPDITVYVSGLSKSVATGLRVGFAAAPPSAVPSLERAIRATTWNTPALTTAIACRWLDDGTVDRLEAQKRDDAKARQAIAGQELAGLPFVGHPLSYFTWLPLPDDARADRLTAALARRHISVATAEPFTTSMHTPQAIRLALGSTDLDSLRSTLRTVRRVAVEDAYA</sequence>
<name>A0AAU3HUC0_9ACTN</name>
<dbReference type="PANTHER" id="PTHR46577">
    <property type="entry name" value="HTH-TYPE TRANSCRIPTIONAL REGULATORY PROTEIN GABR"/>
    <property type="match status" value="1"/>
</dbReference>
<feature type="region of interest" description="Disordered" evidence="1">
    <location>
        <begin position="26"/>
        <end position="49"/>
    </location>
</feature>
<feature type="compositionally biased region" description="Basic and acidic residues" evidence="1">
    <location>
        <begin position="36"/>
        <end position="49"/>
    </location>
</feature>
<dbReference type="Gene3D" id="3.40.640.10">
    <property type="entry name" value="Type I PLP-dependent aspartate aminotransferase-like (Major domain)"/>
    <property type="match status" value="1"/>
</dbReference>
<evidence type="ECO:0000313" key="3">
    <source>
        <dbReference type="EMBL" id="WTZ08014.1"/>
    </source>
</evidence>
<proteinExistence type="predicted"/>
<dbReference type="SUPFAM" id="SSF53383">
    <property type="entry name" value="PLP-dependent transferases"/>
    <property type="match status" value="1"/>
</dbReference>
<keyword evidence="3" id="KW-0808">Transferase</keyword>
<organism evidence="3">
    <name type="scientific">Streptomyces sp. NBC_01393</name>
    <dbReference type="NCBI Taxonomy" id="2903851"/>
    <lineage>
        <taxon>Bacteria</taxon>
        <taxon>Bacillati</taxon>
        <taxon>Actinomycetota</taxon>
        <taxon>Actinomycetes</taxon>
        <taxon>Kitasatosporales</taxon>
        <taxon>Streptomycetaceae</taxon>
        <taxon>Streptomyces</taxon>
    </lineage>
</organism>
<dbReference type="PANTHER" id="PTHR46577:SF1">
    <property type="entry name" value="HTH-TYPE TRANSCRIPTIONAL REGULATORY PROTEIN GABR"/>
    <property type="match status" value="1"/>
</dbReference>
<protein>
    <submittedName>
        <fullName evidence="3">Aminotransferase class I/II-fold pyridoxal phosphate-dependent enzyme</fullName>
    </submittedName>
</protein>
<dbReference type="Pfam" id="PF00155">
    <property type="entry name" value="Aminotran_1_2"/>
    <property type="match status" value="1"/>
</dbReference>
<dbReference type="EMBL" id="CP109546">
    <property type="protein sequence ID" value="WTZ08014.1"/>
    <property type="molecule type" value="Genomic_DNA"/>
</dbReference>
<dbReference type="CDD" id="cd00609">
    <property type="entry name" value="AAT_like"/>
    <property type="match status" value="1"/>
</dbReference>